<evidence type="ECO:0000259" key="8">
    <source>
        <dbReference type="Pfam" id="PF20266"/>
    </source>
</evidence>
<dbReference type="EMBL" id="VZUH01001125">
    <property type="protein sequence ID" value="NXU84663.1"/>
    <property type="molecule type" value="Genomic_DNA"/>
</dbReference>
<sequence length="388" mass="44478">GDSNESEISSTESEESEGEDPSERDLARIYERRIQWSVQKLARRRRVVEELLRDLLRVCHECFLNSFFPVLQPAIGVGSACEGWSPQEEKDVVYCMFVPLKPPRGHTFHLELDTTGEMPQKGMCVRVELVCICTREQLGNTMLCFLHHCEYELRGIQEPSLLQTLCTGSYLDVQKIALWFQKFVTAAWAVVPQSRDYSMKVLPSCRSCKLKLKRPSRKPLLVEIIFGIQQGNSDIFLSSQPTEALVPPSTTWLETYAVAEAMFFQHIARQAPRHSCYLKCLQLCARLLVGTGFSHYALKTVVMHLLTLIPIPGWCRRDFMLRLDDVMQYLSCCVKEKRLNHFFFGNEDMPKEISLPSDFQTAHPINLFQNLAQDSDAHAVALHEFNEL</sequence>
<reference evidence="9 10" key="1">
    <citation type="submission" date="2019-09" db="EMBL/GenBank/DDBJ databases">
        <title>Bird 10,000 Genomes (B10K) Project - Family phase.</title>
        <authorList>
            <person name="Zhang G."/>
        </authorList>
    </citation>
    <scope>NUCLEOTIDE SEQUENCE [LARGE SCALE GENOMIC DNA]</scope>
    <source>
        <strain evidence="9">OUT-0059</strain>
        <tissue evidence="9">Muscle</tissue>
    </source>
</reference>
<keyword evidence="6" id="KW-0472">Membrane</keyword>
<organism evidence="9 10">
    <name type="scientific">Xiphorhynchus elegans</name>
    <name type="common">elegant woodcreeper</name>
    <dbReference type="NCBI Taxonomy" id="269412"/>
    <lineage>
        <taxon>Eukaryota</taxon>
        <taxon>Metazoa</taxon>
        <taxon>Chordata</taxon>
        <taxon>Craniata</taxon>
        <taxon>Vertebrata</taxon>
        <taxon>Euteleostomi</taxon>
        <taxon>Archelosauria</taxon>
        <taxon>Archosauria</taxon>
        <taxon>Dinosauria</taxon>
        <taxon>Saurischia</taxon>
        <taxon>Theropoda</taxon>
        <taxon>Coelurosauria</taxon>
        <taxon>Aves</taxon>
        <taxon>Neognathae</taxon>
        <taxon>Neoaves</taxon>
        <taxon>Telluraves</taxon>
        <taxon>Australaves</taxon>
        <taxon>Passeriformes</taxon>
        <taxon>Dendrocolaptidae</taxon>
        <taxon>Xiphorhynchus</taxon>
    </lineage>
</organism>
<evidence type="ECO:0000313" key="9">
    <source>
        <dbReference type="EMBL" id="NXU84663.1"/>
    </source>
</evidence>
<protein>
    <submittedName>
        <fullName evidence="9">IPIL1 protein</fullName>
    </submittedName>
</protein>
<evidence type="ECO:0000313" key="10">
    <source>
        <dbReference type="Proteomes" id="UP000551443"/>
    </source>
</evidence>
<dbReference type="InterPro" id="IPR046906">
    <property type="entry name" value="Mab-21_HhH/H2TH-like"/>
</dbReference>
<keyword evidence="3" id="KW-0812">Transmembrane</keyword>
<dbReference type="Pfam" id="PF20266">
    <property type="entry name" value="Mab-21_C"/>
    <property type="match status" value="1"/>
</dbReference>
<dbReference type="InterPro" id="IPR024810">
    <property type="entry name" value="MAB21L/cGLR"/>
</dbReference>
<keyword evidence="4" id="KW-0732">Signal</keyword>
<dbReference type="Gene3D" id="3.30.460.90">
    <property type="match status" value="1"/>
</dbReference>
<dbReference type="PRINTS" id="PR02107">
    <property type="entry name" value="INOS145TPRIP"/>
</dbReference>
<comment type="similarity">
    <text evidence="2">Belongs to the ITPRIP family.</text>
</comment>
<feature type="non-terminal residue" evidence="9">
    <location>
        <position position="388"/>
    </location>
</feature>
<name>A0A7L3P094_9DEND</name>
<dbReference type="PANTHER" id="PTHR10656:SF40">
    <property type="entry name" value="INOSITOL 1,4,5-TRISPHOSPHATE RECEPTOR-INTERACTING PROTEIN-LIKE 1"/>
    <property type="match status" value="1"/>
</dbReference>
<dbReference type="InterPro" id="IPR026250">
    <property type="entry name" value="ITPRIP-like"/>
</dbReference>
<comment type="subcellular location">
    <subcellularLocation>
        <location evidence="1">Membrane</location>
        <topology evidence="1">Single-pass type I membrane protein</topology>
    </subcellularLocation>
</comment>
<evidence type="ECO:0000256" key="4">
    <source>
        <dbReference type="ARBA" id="ARBA00022729"/>
    </source>
</evidence>
<feature type="non-terminal residue" evidence="9">
    <location>
        <position position="1"/>
    </location>
</feature>
<comment type="caution">
    <text evidence="9">The sequence shown here is derived from an EMBL/GenBank/DDBJ whole genome shotgun (WGS) entry which is preliminary data.</text>
</comment>
<dbReference type="PANTHER" id="PTHR10656">
    <property type="entry name" value="CELL FATE DETERMINING PROTEIN MAB21-RELATED"/>
    <property type="match status" value="1"/>
</dbReference>
<evidence type="ECO:0000256" key="6">
    <source>
        <dbReference type="ARBA" id="ARBA00023136"/>
    </source>
</evidence>
<evidence type="ECO:0000256" key="7">
    <source>
        <dbReference type="SAM" id="MobiDB-lite"/>
    </source>
</evidence>
<proteinExistence type="inferred from homology"/>
<evidence type="ECO:0000256" key="2">
    <source>
        <dbReference type="ARBA" id="ARBA00005554"/>
    </source>
</evidence>
<dbReference type="SMART" id="SM01265">
    <property type="entry name" value="Mab-21"/>
    <property type="match status" value="1"/>
</dbReference>
<gene>
    <name evidence="9" type="primary">Itpripl1_0</name>
    <name evidence="9" type="ORF">XIPELE_R08997</name>
</gene>
<evidence type="ECO:0000256" key="3">
    <source>
        <dbReference type="ARBA" id="ARBA00022692"/>
    </source>
</evidence>
<dbReference type="AlphaFoldDB" id="A0A7L3P094"/>
<feature type="region of interest" description="Disordered" evidence="7">
    <location>
        <begin position="1"/>
        <end position="24"/>
    </location>
</feature>
<dbReference type="Proteomes" id="UP000551443">
    <property type="component" value="Unassembled WGS sequence"/>
</dbReference>
<dbReference type="Gene3D" id="1.10.1410.40">
    <property type="match status" value="1"/>
</dbReference>
<evidence type="ECO:0000256" key="5">
    <source>
        <dbReference type="ARBA" id="ARBA00022989"/>
    </source>
</evidence>
<accession>A0A7L3P094</accession>
<dbReference type="GO" id="GO:0016020">
    <property type="term" value="C:membrane"/>
    <property type="evidence" value="ECO:0007669"/>
    <property type="project" value="UniProtKB-SubCell"/>
</dbReference>
<evidence type="ECO:0000256" key="1">
    <source>
        <dbReference type="ARBA" id="ARBA00004479"/>
    </source>
</evidence>
<keyword evidence="10" id="KW-1185">Reference proteome</keyword>
<keyword evidence="5" id="KW-1133">Transmembrane helix</keyword>
<feature type="domain" description="Mab-21-like HhH/H2TH-like" evidence="8">
    <location>
        <begin position="293"/>
        <end position="352"/>
    </location>
</feature>